<dbReference type="Gene3D" id="1.20.120.1490">
    <property type="match status" value="1"/>
</dbReference>
<protein>
    <submittedName>
        <fullName evidence="1">Spy/CpxP family protein refolding chaperone</fullName>
    </submittedName>
</protein>
<evidence type="ECO:0000313" key="2">
    <source>
        <dbReference type="Proteomes" id="UP000031561"/>
    </source>
</evidence>
<dbReference type="EMBL" id="JTHE03000027">
    <property type="protein sequence ID" value="MCM1982014.1"/>
    <property type="molecule type" value="Genomic_DNA"/>
</dbReference>
<dbReference type="CDD" id="cd09916">
    <property type="entry name" value="CpxP_like"/>
    <property type="match status" value="1"/>
</dbReference>
<keyword evidence="2" id="KW-1185">Reference proteome</keyword>
<dbReference type="Proteomes" id="UP000031561">
    <property type="component" value="Unassembled WGS sequence"/>
</dbReference>
<organism evidence="1 2">
    <name type="scientific">Lyngbya confervoides BDU141951</name>
    <dbReference type="NCBI Taxonomy" id="1574623"/>
    <lineage>
        <taxon>Bacteria</taxon>
        <taxon>Bacillati</taxon>
        <taxon>Cyanobacteriota</taxon>
        <taxon>Cyanophyceae</taxon>
        <taxon>Oscillatoriophycideae</taxon>
        <taxon>Oscillatoriales</taxon>
        <taxon>Microcoleaceae</taxon>
        <taxon>Lyngbya</taxon>
    </lineage>
</organism>
<reference evidence="1 2" key="1">
    <citation type="journal article" date="2015" name="Genome Announc.">
        <title>Draft Genome Sequence of Filamentous Marine Cyanobacterium Lyngbya confervoides Strain BDU141951.</title>
        <authorList>
            <person name="Chandrababunaidu M.M."/>
            <person name="Sen D."/>
            <person name="Tripathy S."/>
        </authorList>
    </citation>
    <scope>NUCLEOTIDE SEQUENCE [LARGE SCALE GENOMIC DNA]</scope>
    <source>
        <strain evidence="1 2">BDU141951</strain>
    </source>
</reference>
<sequence>MTVTRQLWLVFSLVGCVAVSALILGPVPNAKPQAEVFLGQVEDGGRLRNRPQRREFLRSLNLSRSQIRELQQIRRDYQPRMRSQRQRLWEEREAFRQLLSSNASNAAVEDQFEVVQTLRQDLDRLRLESVTAMRSVLTPAQRQILADQRRQP</sequence>
<proteinExistence type="predicted"/>
<dbReference type="Pfam" id="PF13801">
    <property type="entry name" value="Metal_resist"/>
    <property type="match status" value="1"/>
</dbReference>
<name>A0ABD4T058_9CYAN</name>
<dbReference type="InterPro" id="IPR025961">
    <property type="entry name" value="Metal_resist"/>
</dbReference>
<evidence type="ECO:0000313" key="1">
    <source>
        <dbReference type="EMBL" id="MCM1982014.1"/>
    </source>
</evidence>
<comment type="caution">
    <text evidence="1">The sequence shown here is derived from an EMBL/GenBank/DDBJ whole genome shotgun (WGS) entry which is preliminary data.</text>
</comment>
<dbReference type="PROSITE" id="PS51257">
    <property type="entry name" value="PROKAR_LIPOPROTEIN"/>
    <property type="match status" value="1"/>
</dbReference>
<dbReference type="AlphaFoldDB" id="A0ABD4T058"/>
<accession>A0ABD4T058</accession>
<gene>
    <name evidence="1" type="ORF">QQ91_0004100</name>
</gene>
<dbReference type="InterPro" id="IPR012899">
    <property type="entry name" value="LTXXQ"/>
</dbReference>
<dbReference type="RefSeq" id="WP_166280361.1">
    <property type="nucleotide sequence ID" value="NZ_JTHE03000027.1"/>
</dbReference>